<gene>
    <name evidence="5" type="ORF">GCM10009846_00170</name>
</gene>
<dbReference type="RefSeq" id="WP_344339076.1">
    <property type="nucleotide sequence ID" value="NZ_BAAAQT010000001.1"/>
</dbReference>
<evidence type="ECO:0000256" key="3">
    <source>
        <dbReference type="ARBA" id="ARBA00023163"/>
    </source>
</evidence>
<evidence type="ECO:0000256" key="1">
    <source>
        <dbReference type="ARBA" id="ARBA00023015"/>
    </source>
</evidence>
<dbReference type="PRINTS" id="PR00598">
    <property type="entry name" value="HTHMARR"/>
</dbReference>
<dbReference type="EMBL" id="BAAAQT010000001">
    <property type="protein sequence ID" value="GAA2170296.1"/>
    <property type="molecule type" value="Genomic_DNA"/>
</dbReference>
<evidence type="ECO:0000259" key="4">
    <source>
        <dbReference type="PROSITE" id="PS50995"/>
    </source>
</evidence>
<feature type="domain" description="HTH marR-type" evidence="4">
    <location>
        <begin position="33"/>
        <end position="163"/>
    </location>
</feature>
<protein>
    <recommendedName>
        <fullName evidence="4">HTH marR-type domain-containing protein</fullName>
    </recommendedName>
</protein>
<keyword evidence="1" id="KW-0805">Transcription regulation</keyword>
<dbReference type="PANTHER" id="PTHR33164:SF99">
    <property type="entry name" value="MARR FAMILY REGULATORY PROTEIN"/>
    <property type="match status" value="1"/>
</dbReference>
<organism evidence="5 6">
    <name type="scientific">Agrococcus versicolor</name>
    <dbReference type="NCBI Taxonomy" id="501482"/>
    <lineage>
        <taxon>Bacteria</taxon>
        <taxon>Bacillati</taxon>
        <taxon>Actinomycetota</taxon>
        <taxon>Actinomycetes</taxon>
        <taxon>Micrococcales</taxon>
        <taxon>Microbacteriaceae</taxon>
        <taxon>Agrococcus</taxon>
    </lineage>
</organism>
<dbReference type="InterPro" id="IPR039422">
    <property type="entry name" value="MarR/SlyA-like"/>
</dbReference>
<evidence type="ECO:0000256" key="2">
    <source>
        <dbReference type="ARBA" id="ARBA00023125"/>
    </source>
</evidence>
<dbReference type="SMART" id="SM00347">
    <property type="entry name" value="HTH_MARR"/>
    <property type="match status" value="1"/>
</dbReference>
<evidence type="ECO:0000313" key="5">
    <source>
        <dbReference type="EMBL" id="GAA2170296.1"/>
    </source>
</evidence>
<dbReference type="Proteomes" id="UP001501599">
    <property type="component" value="Unassembled WGS sequence"/>
</dbReference>
<sequence>MRALDDTMLHALRGAVARPDASRADDARDDASQADVARALMRLRTAESQMLRRRSASRGLGESDTAALRLVVDRAEQDPVTPTEIAAHLGLTTSAVTSLVDRLVRDGHVETRPHPSDRRRKVVVPTSSAAATDPLERHVDELVAQLSTRSRQVIADFLDRVAAAAEREER</sequence>
<name>A0ABN3AIA6_9MICO</name>
<dbReference type="PROSITE" id="PS01117">
    <property type="entry name" value="HTH_MARR_1"/>
    <property type="match status" value="1"/>
</dbReference>
<dbReference type="Gene3D" id="1.10.10.10">
    <property type="entry name" value="Winged helix-like DNA-binding domain superfamily/Winged helix DNA-binding domain"/>
    <property type="match status" value="1"/>
</dbReference>
<keyword evidence="3" id="KW-0804">Transcription</keyword>
<reference evidence="5 6" key="1">
    <citation type="journal article" date="2019" name="Int. J. Syst. Evol. Microbiol.">
        <title>The Global Catalogue of Microorganisms (GCM) 10K type strain sequencing project: providing services to taxonomists for standard genome sequencing and annotation.</title>
        <authorList>
            <consortium name="The Broad Institute Genomics Platform"/>
            <consortium name="The Broad Institute Genome Sequencing Center for Infectious Disease"/>
            <person name="Wu L."/>
            <person name="Ma J."/>
        </authorList>
    </citation>
    <scope>NUCLEOTIDE SEQUENCE [LARGE SCALE GENOMIC DNA]</scope>
    <source>
        <strain evidence="5 6">JCM 16026</strain>
    </source>
</reference>
<dbReference type="PROSITE" id="PS50995">
    <property type="entry name" value="HTH_MARR_2"/>
    <property type="match status" value="1"/>
</dbReference>
<proteinExistence type="predicted"/>
<dbReference type="InterPro" id="IPR023187">
    <property type="entry name" value="Tscrpt_reg_MarR-type_CS"/>
</dbReference>
<evidence type="ECO:0000313" key="6">
    <source>
        <dbReference type="Proteomes" id="UP001501599"/>
    </source>
</evidence>
<dbReference type="InterPro" id="IPR036390">
    <property type="entry name" value="WH_DNA-bd_sf"/>
</dbReference>
<dbReference type="Pfam" id="PF12802">
    <property type="entry name" value="MarR_2"/>
    <property type="match status" value="1"/>
</dbReference>
<dbReference type="InterPro" id="IPR000835">
    <property type="entry name" value="HTH_MarR-typ"/>
</dbReference>
<keyword evidence="2" id="KW-0238">DNA-binding</keyword>
<accession>A0ABN3AIA6</accession>
<keyword evidence="6" id="KW-1185">Reference proteome</keyword>
<dbReference type="InterPro" id="IPR036388">
    <property type="entry name" value="WH-like_DNA-bd_sf"/>
</dbReference>
<comment type="caution">
    <text evidence="5">The sequence shown here is derived from an EMBL/GenBank/DDBJ whole genome shotgun (WGS) entry which is preliminary data.</text>
</comment>
<dbReference type="SUPFAM" id="SSF46785">
    <property type="entry name" value="Winged helix' DNA-binding domain"/>
    <property type="match status" value="1"/>
</dbReference>
<dbReference type="PANTHER" id="PTHR33164">
    <property type="entry name" value="TRANSCRIPTIONAL REGULATOR, MARR FAMILY"/>
    <property type="match status" value="1"/>
</dbReference>